<comment type="function">
    <text evidence="6 8">Binds together with bS18 to 16S ribosomal RNA.</text>
</comment>
<dbReference type="FunCoup" id="D1C3R9">
    <property type="interactions" value="392"/>
</dbReference>
<dbReference type="CDD" id="cd00473">
    <property type="entry name" value="bS6"/>
    <property type="match status" value="1"/>
</dbReference>
<dbReference type="KEGG" id="sti:Sthe_1451"/>
<dbReference type="AlphaFoldDB" id="D1C3R9"/>
<dbReference type="GO" id="GO:0070181">
    <property type="term" value="F:small ribosomal subunit rRNA binding"/>
    <property type="evidence" value="ECO:0007669"/>
    <property type="project" value="TreeGrafter"/>
</dbReference>
<dbReference type="GO" id="GO:0006412">
    <property type="term" value="P:translation"/>
    <property type="evidence" value="ECO:0007669"/>
    <property type="project" value="UniProtKB-UniRule"/>
</dbReference>
<comment type="similarity">
    <text evidence="1 8">Belongs to the bacterial ribosomal protein bS6 family.</text>
</comment>
<dbReference type="Gene3D" id="3.30.70.60">
    <property type="match status" value="1"/>
</dbReference>
<dbReference type="GO" id="GO:1990904">
    <property type="term" value="C:ribonucleoprotein complex"/>
    <property type="evidence" value="ECO:0007669"/>
    <property type="project" value="UniProtKB-KW"/>
</dbReference>
<dbReference type="InterPro" id="IPR035980">
    <property type="entry name" value="Ribosomal_bS6_sf"/>
</dbReference>
<dbReference type="SUPFAM" id="SSF54995">
    <property type="entry name" value="Ribosomal protein S6"/>
    <property type="match status" value="1"/>
</dbReference>
<dbReference type="PANTHER" id="PTHR21011">
    <property type="entry name" value="MITOCHONDRIAL 28S RIBOSOMAL PROTEIN S6"/>
    <property type="match status" value="1"/>
</dbReference>
<evidence type="ECO:0000256" key="8">
    <source>
        <dbReference type="HAMAP-Rule" id="MF_00360"/>
    </source>
</evidence>
<evidence type="ECO:0000256" key="5">
    <source>
        <dbReference type="ARBA" id="ARBA00023274"/>
    </source>
</evidence>
<dbReference type="HAMAP" id="MF_00360">
    <property type="entry name" value="Ribosomal_bS6"/>
    <property type="match status" value="1"/>
</dbReference>
<dbReference type="InterPro" id="IPR020814">
    <property type="entry name" value="Ribosomal_S6_plastid/chlpt"/>
</dbReference>
<protein>
    <recommendedName>
        <fullName evidence="7 8">Small ribosomal subunit protein bS6</fullName>
    </recommendedName>
</protein>
<dbReference type="GO" id="GO:0005840">
    <property type="term" value="C:ribosome"/>
    <property type="evidence" value="ECO:0007669"/>
    <property type="project" value="UniProtKB-KW"/>
</dbReference>
<dbReference type="GO" id="GO:0003735">
    <property type="term" value="F:structural constituent of ribosome"/>
    <property type="evidence" value="ECO:0007669"/>
    <property type="project" value="InterPro"/>
</dbReference>
<dbReference type="eggNOG" id="COG0360">
    <property type="taxonomic scope" value="Bacteria"/>
</dbReference>
<evidence type="ECO:0000313" key="9">
    <source>
        <dbReference type="EMBL" id="ACZ38886.1"/>
    </source>
</evidence>
<evidence type="ECO:0000256" key="1">
    <source>
        <dbReference type="ARBA" id="ARBA00009512"/>
    </source>
</evidence>
<reference evidence="10" key="1">
    <citation type="submission" date="2009-11" db="EMBL/GenBank/DDBJ databases">
        <title>The complete chromosome 1 of Sphaerobacter thermophilus DSM 20745.</title>
        <authorList>
            <person name="Lucas S."/>
            <person name="Copeland A."/>
            <person name="Lapidus A."/>
            <person name="Glavina del Rio T."/>
            <person name="Dalin E."/>
            <person name="Tice H."/>
            <person name="Bruce D."/>
            <person name="Goodwin L."/>
            <person name="Pitluck S."/>
            <person name="Kyrpides N."/>
            <person name="Mavromatis K."/>
            <person name="Ivanova N."/>
            <person name="Mikhailova N."/>
            <person name="LaButti K.M."/>
            <person name="Clum A."/>
            <person name="Sun H.I."/>
            <person name="Brettin T."/>
            <person name="Detter J.C."/>
            <person name="Han C."/>
            <person name="Larimer F."/>
            <person name="Land M."/>
            <person name="Hauser L."/>
            <person name="Markowitz V."/>
            <person name="Cheng J.F."/>
            <person name="Hugenholtz P."/>
            <person name="Woyke T."/>
            <person name="Wu D."/>
            <person name="Steenblock K."/>
            <person name="Schneider S."/>
            <person name="Pukall R."/>
            <person name="Goeker M."/>
            <person name="Klenk H.P."/>
            <person name="Eisen J.A."/>
        </authorList>
    </citation>
    <scope>NUCLEOTIDE SEQUENCE [LARGE SCALE GENOMIC DNA]</scope>
    <source>
        <strain evidence="10">ATCC 49802 / DSM 20745 / S 6022</strain>
    </source>
</reference>
<proteinExistence type="inferred from homology"/>
<dbReference type="PROSITE" id="PS01048">
    <property type="entry name" value="RIBOSOMAL_S6"/>
    <property type="match status" value="1"/>
</dbReference>
<dbReference type="Proteomes" id="UP000002027">
    <property type="component" value="Chromosome 1"/>
</dbReference>
<name>D1C3R9_SPHTD</name>
<dbReference type="NCBIfam" id="TIGR00166">
    <property type="entry name" value="S6"/>
    <property type="match status" value="1"/>
</dbReference>
<accession>D1C3R9</accession>
<dbReference type="HOGENOM" id="CLU_113441_4_2_0"/>
<evidence type="ECO:0000256" key="2">
    <source>
        <dbReference type="ARBA" id="ARBA00022730"/>
    </source>
</evidence>
<evidence type="ECO:0000256" key="6">
    <source>
        <dbReference type="ARBA" id="ARBA00035104"/>
    </source>
</evidence>
<dbReference type="EMBL" id="CP001823">
    <property type="protein sequence ID" value="ACZ38886.1"/>
    <property type="molecule type" value="Genomic_DNA"/>
</dbReference>
<reference evidence="9 10" key="2">
    <citation type="journal article" date="2010" name="Stand. Genomic Sci.">
        <title>Complete genome sequence of Desulfohalobium retbaense type strain (HR(100)).</title>
        <authorList>
            <person name="Spring S."/>
            <person name="Nolan M."/>
            <person name="Lapidus A."/>
            <person name="Glavina Del Rio T."/>
            <person name="Copeland A."/>
            <person name="Tice H."/>
            <person name="Cheng J.F."/>
            <person name="Lucas S."/>
            <person name="Land M."/>
            <person name="Chen F."/>
            <person name="Bruce D."/>
            <person name="Goodwin L."/>
            <person name="Pitluck S."/>
            <person name="Ivanova N."/>
            <person name="Mavromatis K."/>
            <person name="Mikhailova N."/>
            <person name="Pati A."/>
            <person name="Chen A."/>
            <person name="Palaniappan K."/>
            <person name="Hauser L."/>
            <person name="Chang Y.J."/>
            <person name="Jeffries C.D."/>
            <person name="Munk C."/>
            <person name="Kiss H."/>
            <person name="Chain P."/>
            <person name="Han C."/>
            <person name="Brettin T."/>
            <person name="Detter J.C."/>
            <person name="Schuler E."/>
            <person name="Goker M."/>
            <person name="Rohde M."/>
            <person name="Bristow J."/>
            <person name="Eisen J.A."/>
            <person name="Markowitz V."/>
            <person name="Hugenholtz P."/>
            <person name="Kyrpides N.C."/>
            <person name="Klenk H.P."/>
        </authorList>
    </citation>
    <scope>NUCLEOTIDE SEQUENCE [LARGE SCALE GENOMIC DNA]</scope>
    <source>
        <strain evidence="10">ATCC 49802 / DSM 20745 / S 6022</strain>
    </source>
</reference>
<dbReference type="PANTHER" id="PTHR21011:SF1">
    <property type="entry name" value="SMALL RIBOSOMAL SUBUNIT PROTEIN BS6M"/>
    <property type="match status" value="1"/>
</dbReference>
<organism evidence="9 10">
    <name type="scientific">Sphaerobacter thermophilus (strain ATCC 49802 / DSM 20745 / KCCM 41009 / NCIMB 13125 / S 6022)</name>
    <dbReference type="NCBI Taxonomy" id="479434"/>
    <lineage>
        <taxon>Bacteria</taxon>
        <taxon>Pseudomonadati</taxon>
        <taxon>Thermomicrobiota</taxon>
        <taxon>Thermomicrobia</taxon>
        <taxon>Sphaerobacterales</taxon>
        <taxon>Sphaerobacterineae</taxon>
        <taxon>Sphaerobacteraceae</taxon>
        <taxon>Sphaerobacter</taxon>
    </lineage>
</organism>
<evidence type="ECO:0000313" key="10">
    <source>
        <dbReference type="Proteomes" id="UP000002027"/>
    </source>
</evidence>
<evidence type="ECO:0000256" key="4">
    <source>
        <dbReference type="ARBA" id="ARBA00022980"/>
    </source>
</evidence>
<sequence>MLISPEVTDEALTAEVDGISALIAQHGGEVTHVKRDTPWGRRRLAYPINKFRDATYVLYHFNCAPSRIIEIERDLKLNERVIRYLLIRQEGAPAAPEAPAESEAVEAAE</sequence>
<dbReference type="InterPro" id="IPR000529">
    <property type="entry name" value="Ribosomal_bS6"/>
</dbReference>
<keyword evidence="2 8" id="KW-0699">rRNA-binding</keyword>
<dbReference type="STRING" id="479434.Sthe_1451"/>
<evidence type="ECO:0000256" key="7">
    <source>
        <dbReference type="ARBA" id="ARBA00035294"/>
    </source>
</evidence>
<gene>
    <name evidence="8" type="primary">rpsF</name>
    <name evidence="9" type="ordered locus">Sthe_1451</name>
</gene>
<keyword evidence="3 8" id="KW-0694">RNA-binding</keyword>
<dbReference type="Pfam" id="PF01250">
    <property type="entry name" value="Ribosomal_S6"/>
    <property type="match status" value="1"/>
</dbReference>
<dbReference type="InParanoid" id="D1C3R9"/>
<evidence type="ECO:0000256" key="3">
    <source>
        <dbReference type="ARBA" id="ARBA00022884"/>
    </source>
</evidence>
<dbReference type="InterPro" id="IPR014717">
    <property type="entry name" value="Transl_elong_EF1B/ribsomal_bS6"/>
</dbReference>
<dbReference type="InterPro" id="IPR020815">
    <property type="entry name" value="Ribosomal_bS6_CS"/>
</dbReference>
<keyword evidence="5 8" id="KW-0687">Ribonucleoprotein</keyword>
<dbReference type="GO" id="GO:0005737">
    <property type="term" value="C:cytoplasm"/>
    <property type="evidence" value="ECO:0007669"/>
    <property type="project" value="UniProtKB-ARBA"/>
</dbReference>
<keyword evidence="10" id="KW-1185">Reference proteome</keyword>
<keyword evidence="4 8" id="KW-0689">Ribosomal protein</keyword>